<dbReference type="GO" id="GO:0007186">
    <property type="term" value="P:G protein-coupled receptor signaling pathway"/>
    <property type="evidence" value="ECO:0007669"/>
    <property type="project" value="InterPro"/>
</dbReference>
<dbReference type="AlphaFoldDB" id="A0A553P2I7"/>
<dbReference type="SMART" id="SM01224">
    <property type="entry name" value="G_gamma"/>
    <property type="match status" value="1"/>
</dbReference>
<dbReference type="InterPro" id="IPR036284">
    <property type="entry name" value="GGL_sf"/>
</dbReference>
<evidence type="ECO:0000259" key="1">
    <source>
        <dbReference type="PROSITE" id="PS50058"/>
    </source>
</evidence>
<organism evidence="2 3">
    <name type="scientific">Tigriopus californicus</name>
    <name type="common">Marine copepod</name>
    <dbReference type="NCBI Taxonomy" id="6832"/>
    <lineage>
        <taxon>Eukaryota</taxon>
        <taxon>Metazoa</taxon>
        <taxon>Ecdysozoa</taxon>
        <taxon>Arthropoda</taxon>
        <taxon>Crustacea</taxon>
        <taxon>Multicrustacea</taxon>
        <taxon>Hexanauplia</taxon>
        <taxon>Copepoda</taxon>
        <taxon>Harpacticoida</taxon>
        <taxon>Harpacticidae</taxon>
        <taxon>Tigriopus</taxon>
    </lineage>
</organism>
<comment type="caution">
    <text evidence="2">The sequence shown here is derived from an EMBL/GenBank/DDBJ whole genome shotgun (WGS) entry which is preliminary data.</text>
</comment>
<sequence length="128" mass="14615">MESSSETQHLLEGHGLQETTLVCDKPTEIREIQHIKFNSSSVRAIICTDEQDSDDMSNQTYTRAELRKLEELRRLVGQLKVENELERIKVSEASESFVAFILDLEDKDPLLMKKKPDSIFSCLNCVIG</sequence>
<name>A0A553P2I7_TIGCA</name>
<dbReference type="Pfam" id="PF00631">
    <property type="entry name" value="G-gamma"/>
    <property type="match status" value="1"/>
</dbReference>
<evidence type="ECO:0000313" key="2">
    <source>
        <dbReference type="EMBL" id="TRY71893.1"/>
    </source>
</evidence>
<proteinExistence type="predicted"/>
<dbReference type="Proteomes" id="UP000318571">
    <property type="component" value="Chromosome 7"/>
</dbReference>
<evidence type="ECO:0000313" key="3">
    <source>
        <dbReference type="Proteomes" id="UP000318571"/>
    </source>
</evidence>
<dbReference type="PROSITE" id="PS50058">
    <property type="entry name" value="G_PROTEIN_GAMMA"/>
    <property type="match status" value="1"/>
</dbReference>
<protein>
    <recommendedName>
        <fullName evidence="1">G protein gamma domain-containing protein</fullName>
    </recommendedName>
</protein>
<gene>
    <name evidence="2" type="ORF">TCAL_06072</name>
</gene>
<keyword evidence="3" id="KW-1185">Reference proteome</keyword>
<dbReference type="EMBL" id="VCGU01000008">
    <property type="protein sequence ID" value="TRY71893.1"/>
    <property type="molecule type" value="Genomic_DNA"/>
</dbReference>
<reference evidence="2 3" key="1">
    <citation type="journal article" date="2018" name="Nat. Ecol. Evol.">
        <title>Genomic signatures of mitonuclear coevolution across populations of Tigriopus californicus.</title>
        <authorList>
            <person name="Barreto F.S."/>
            <person name="Watson E.T."/>
            <person name="Lima T.G."/>
            <person name="Willett C.S."/>
            <person name="Edmands S."/>
            <person name="Li W."/>
            <person name="Burton R.S."/>
        </authorList>
    </citation>
    <scope>NUCLEOTIDE SEQUENCE [LARGE SCALE GENOMIC DNA]</scope>
    <source>
        <strain evidence="2 3">San Diego</strain>
    </source>
</reference>
<feature type="domain" description="G protein gamma" evidence="1">
    <location>
        <begin position="65"/>
        <end position="111"/>
    </location>
</feature>
<accession>A0A553P2I7</accession>
<dbReference type="InterPro" id="IPR015898">
    <property type="entry name" value="G-protein_gamma-like_dom"/>
</dbReference>
<dbReference type="SMART" id="SM00224">
    <property type="entry name" value="GGL"/>
    <property type="match status" value="1"/>
</dbReference>
<dbReference type="Gene3D" id="4.10.260.10">
    <property type="entry name" value="Transducin (heterotrimeric G protein), gamma chain"/>
    <property type="match status" value="1"/>
</dbReference>
<dbReference type="SUPFAM" id="SSF48670">
    <property type="entry name" value="Transducin (heterotrimeric G protein), gamma chain"/>
    <property type="match status" value="1"/>
</dbReference>